<dbReference type="Proteomes" id="UP000579605">
    <property type="component" value="Unassembled WGS sequence"/>
</dbReference>
<evidence type="ECO:0000313" key="2">
    <source>
        <dbReference type="Proteomes" id="UP000579605"/>
    </source>
</evidence>
<organism evidence="1 2">
    <name type="scientific">Actinopolymorpha rutila</name>
    <dbReference type="NCBI Taxonomy" id="446787"/>
    <lineage>
        <taxon>Bacteria</taxon>
        <taxon>Bacillati</taxon>
        <taxon>Actinomycetota</taxon>
        <taxon>Actinomycetes</taxon>
        <taxon>Propionibacteriales</taxon>
        <taxon>Actinopolymorphaceae</taxon>
        <taxon>Actinopolymorpha</taxon>
    </lineage>
</organism>
<name>A0A852ZKE7_9ACTN</name>
<accession>A0A852ZKE7</accession>
<keyword evidence="2" id="KW-1185">Reference proteome</keyword>
<dbReference type="AlphaFoldDB" id="A0A852ZKE7"/>
<protein>
    <submittedName>
        <fullName evidence="1">Uncharacterized protein</fullName>
    </submittedName>
</protein>
<dbReference type="EMBL" id="JACBZH010000001">
    <property type="protein sequence ID" value="NYH88836.1"/>
    <property type="molecule type" value="Genomic_DNA"/>
</dbReference>
<dbReference type="Gene3D" id="1.10.3420.10">
    <property type="entry name" value="putative ntp pyrophosphohydrolase like domain"/>
    <property type="match status" value="1"/>
</dbReference>
<gene>
    <name evidence="1" type="ORF">F4554_001474</name>
</gene>
<dbReference type="InterPro" id="IPR023292">
    <property type="entry name" value="NTP_PyroPHydrolase-like_dom_sf"/>
</dbReference>
<comment type="caution">
    <text evidence="1">The sequence shown here is derived from an EMBL/GenBank/DDBJ whole genome shotgun (WGS) entry which is preliminary data.</text>
</comment>
<reference evidence="1 2" key="1">
    <citation type="submission" date="2020-07" db="EMBL/GenBank/DDBJ databases">
        <title>Sequencing the genomes of 1000 actinobacteria strains.</title>
        <authorList>
            <person name="Klenk H.-P."/>
        </authorList>
    </citation>
    <scope>NUCLEOTIDE SEQUENCE [LARGE SCALE GENOMIC DNA]</scope>
    <source>
        <strain evidence="1 2">DSM 18448</strain>
    </source>
</reference>
<proteinExistence type="predicted"/>
<evidence type="ECO:0000313" key="1">
    <source>
        <dbReference type="EMBL" id="NYH88836.1"/>
    </source>
</evidence>
<sequence length="79" mass="8917">MLEEAREPAAGPAGVAGVAALVREFHEAFGLGAADTPVPRPDSWRLRIALLREEFEEYVDAAEPVTWSRWPTRWPTWRT</sequence>
<dbReference type="RefSeq" id="WP_202889180.1">
    <property type="nucleotide sequence ID" value="NZ_BAAARR010000003.1"/>
</dbReference>